<dbReference type="EMBL" id="JACBZD010000001">
    <property type="protein sequence ID" value="NYI03293.1"/>
    <property type="molecule type" value="Genomic_DNA"/>
</dbReference>
<evidence type="ECO:0000313" key="1">
    <source>
        <dbReference type="EMBL" id="NYI03293.1"/>
    </source>
</evidence>
<gene>
    <name evidence="1" type="ORF">FHU37_000236</name>
</gene>
<dbReference type="SUPFAM" id="SSF56281">
    <property type="entry name" value="Metallo-hydrolase/oxidoreductase"/>
    <property type="match status" value="1"/>
</dbReference>
<dbReference type="PANTHER" id="PTHR43546:SF3">
    <property type="entry name" value="UPF0173 METAL-DEPENDENT HYDROLASE MJ1163"/>
    <property type="match status" value="1"/>
</dbReference>
<reference evidence="1 2" key="1">
    <citation type="submission" date="2020-07" db="EMBL/GenBank/DDBJ databases">
        <title>Sequencing the genomes of 1000 actinobacteria strains.</title>
        <authorList>
            <person name="Klenk H.-P."/>
        </authorList>
    </citation>
    <scope>NUCLEOTIDE SEQUENCE [LARGE SCALE GENOMIC DNA]</scope>
    <source>
        <strain evidence="1 2">DSM 42178</strain>
    </source>
</reference>
<protein>
    <submittedName>
        <fullName evidence="1">L-ascorbate metabolism protein UlaG (Beta-lactamase superfamily)</fullName>
    </submittedName>
</protein>
<dbReference type="InterPro" id="IPR050114">
    <property type="entry name" value="UPF0173_UPF0282_UlaG_hydrolase"/>
</dbReference>
<sequence>MELTKFGHSCVRVTKEGAGVLVIDPGAFSEPEALDGADAVLITHEHVDHFDPRALHAAAERNPAMRVWTVRSVAEQLADLPVPVRVVGDQDTFEAAGFQVSGHGTEHAVIHPDIPRVANTGFLVDGTLFHPGDALTVPGVPVHTLLLPVHAPWAKLAEVIDYAREVAPQRAFALHDGLLNANGLAVTERLLGVGGPGIGVEHQRLRPGSTVNLR</sequence>
<keyword evidence="2" id="KW-1185">Reference proteome</keyword>
<dbReference type="InterPro" id="IPR036866">
    <property type="entry name" value="RibonucZ/Hydroxyglut_hydro"/>
</dbReference>
<proteinExistence type="predicted"/>
<dbReference type="RefSeq" id="WP_179812370.1">
    <property type="nucleotide sequence ID" value="NZ_JACBZD010000001.1"/>
</dbReference>
<evidence type="ECO:0000313" key="2">
    <source>
        <dbReference type="Proteomes" id="UP000567795"/>
    </source>
</evidence>
<dbReference type="Gene3D" id="3.60.15.10">
    <property type="entry name" value="Ribonuclease Z/Hydroxyacylglutathione hydrolase-like"/>
    <property type="match status" value="1"/>
</dbReference>
<dbReference type="Pfam" id="PF13483">
    <property type="entry name" value="Lactamase_B_3"/>
    <property type="match status" value="1"/>
</dbReference>
<accession>A0A852ZLM2</accession>
<organism evidence="1 2">
    <name type="scientific">Allostreptomyces psammosilenae</name>
    <dbReference type="NCBI Taxonomy" id="1892865"/>
    <lineage>
        <taxon>Bacteria</taxon>
        <taxon>Bacillati</taxon>
        <taxon>Actinomycetota</taxon>
        <taxon>Actinomycetes</taxon>
        <taxon>Kitasatosporales</taxon>
        <taxon>Streptomycetaceae</taxon>
        <taxon>Allostreptomyces</taxon>
    </lineage>
</organism>
<dbReference type="AlphaFoldDB" id="A0A852ZLM2"/>
<dbReference type="PANTHER" id="PTHR43546">
    <property type="entry name" value="UPF0173 METAL-DEPENDENT HYDROLASE MJ1163-RELATED"/>
    <property type="match status" value="1"/>
</dbReference>
<name>A0A852ZLM2_9ACTN</name>
<comment type="caution">
    <text evidence="1">The sequence shown here is derived from an EMBL/GenBank/DDBJ whole genome shotgun (WGS) entry which is preliminary data.</text>
</comment>
<dbReference type="Proteomes" id="UP000567795">
    <property type="component" value="Unassembled WGS sequence"/>
</dbReference>